<organism evidence="11 12">
    <name type="scientific">Methylomagnum ishizawai</name>
    <dbReference type="NCBI Taxonomy" id="1760988"/>
    <lineage>
        <taxon>Bacteria</taxon>
        <taxon>Pseudomonadati</taxon>
        <taxon>Pseudomonadota</taxon>
        <taxon>Gammaproteobacteria</taxon>
        <taxon>Methylococcales</taxon>
        <taxon>Methylococcaceae</taxon>
        <taxon>Methylomagnum</taxon>
    </lineage>
</organism>
<evidence type="ECO:0000256" key="1">
    <source>
        <dbReference type="ARBA" id="ARBA00004752"/>
    </source>
</evidence>
<evidence type="ECO:0000256" key="3">
    <source>
        <dbReference type="ARBA" id="ARBA00022676"/>
    </source>
</evidence>
<reference evidence="11 12" key="1">
    <citation type="submission" date="2016-12" db="EMBL/GenBank/DDBJ databases">
        <authorList>
            <person name="Song W.-J."/>
            <person name="Kurnit D.M."/>
        </authorList>
    </citation>
    <scope>NUCLEOTIDE SEQUENCE [LARGE SCALE GENOMIC DNA]</scope>
    <source>
        <strain evidence="11 12">175</strain>
    </source>
</reference>
<name>A0A1Y6D1M6_9GAMM</name>
<evidence type="ECO:0000259" key="10">
    <source>
        <dbReference type="PROSITE" id="PS52029"/>
    </source>
</evidence>
<evidence type="ECO:0000256" key="5">
    <source>
        <dbReference type="ARBA" id="ARBA00022801"/>
    </source>
</evidence>
<feature type="domain" description="L,D-TPase catalytic" evidence="10">
    <location>
        <begin position="7"/>
        <end position="163"/>
    </location>
</feature>
<keyword evidence="12" id="KW-1185">Reference proteome</keyword>
<dbReference type="GO" id="GO:0071972">
    <property type="term" value="F:peptidoglycan L,D-transpeptidase activity"/>
    <property type="evidence" value="ECO:0007669"/>
    <property type="project" value="TreeGrafter"/>
</dbReference>
<keyword evidence="5" id="KW-0378">Hydrolase</keyword>
<keyword evidence="6 9" id="KW-0133">Cell shape</keyword>
<feature type="active site" description="Proton donor/acceptor" evidence="9">
    <location>
        <position position="123"/>
    </location>
</feature>
<dbReference type="GO" id="GO:0071555">
    <property type="term" value="P:cell wall organization"/>
    <property type="evidence" value="ECO:0007669"/>
    <property type="project" value="UniProtKB-UniRule"/>
</dbReference>
<dbReference type="InterPro" id="IPR038063">
    <property type="entry name" value="Transpep_catalytic_dom"/>
</dbReference>
<dbReference type="GO" id="GO:0008360">
    <property type="term" value="P:regulation of cell shape"/>
    <property type="evidence" value="ECO:0007669"/>
    <property type="project" value="UniProtKB-UniRule"/>
</dbReference>
<keyword evidence="7 9" id="KW-0573">Peptidoglycan synthesis</keyword>
<dbReference type="UniPathway" id="UPA00219"/>
<keyword evidence="3" id="KW-0328">Glycosyltransferase</keyword>
<evidence type="ECO:0000313" key="12">
    <source>
        <dbReference type="Proteomes" id="UP000192923"/>
    </source>
</evidence>
<dbReference type="PANTHER" id="PTHR30582">
    <property type="entry name" value="L,D-TRANSPEPTIDASE"/>
    <property type="match status" value="1"/>
</dbReference>
<dbReference type="SUPFAM" id="SSF141523">
    <property type="entry name" value="L,D-transpeptidase catalytic domain-like"/>
    <property type="match status" value="1"/>
</dbReference>
<dbReference type="Gene3D" id="2.40.440.10">
    <property type="entry name" value="L,D-transpeptidase catalytic domain-like"/>
    <property type="match status" value="1"/>
</dbReference>
<evidence type="ECO:0000256" key="6">
    <source>
        <dbReference type="ARBA" id="ARBA00022960"/>
    </source>
</evidence>
<dbReference type="RefSeq" id="WP_085215208.1">
    <property type="nucleotide sequence ID" value="NZ_FXAM01000001.1"/>
</dbReference>
<dbReference type="AlphaFoldDB" id="A0A1Y6D1M6"/>
<comment type="similarity">
    <text evidence="2">Belongs to the YkuD family.</text>
</comment>
<dbReference type="PROSITE" id="PS52029">
    <property type="entry name" value="LD_TPASE"/>
    <property type="match status" value="1"/>
</dbReference>
<gene>
    <name evidence="11" type="ORF">SAMN02949497_3704</name>
</gene>
<comment type="pathway">
    <text evidence="1 9">Cell wall biogenesis; peptidoglycan biosynthesis.</text>
</comment>
<accession>A0A1Y6D1M6</accession>
<evidence type="ECO:0000256" key="2">
    <source>
        <dbReference type="ARBA" id="ARBA00005992"/>
    </source>
</evidence>
<evidence type="ECO:0000256" key="4">
    <source>
        <dbReference type="ARBA" id="ARBA00022679"/>
    </source>
</evidence>
<dbReference type="InterPro" id="IPR005490">
    <property type="entry name" value="LD_TPept_cat_dom"/>
</dbReference>
<dbReference type="InterPro" id="IPR050979">
    <property type="entry name" value="LD-transpeptidase"/>
</dbReference>
<dbReference type="CDD" id="cd16913">
    <property type="entry name" value="YkuD_like"/>
    <property type="match status" value="1"/>
</dbReference>
<dbReference type="GO" id="GO:0005576">
    <property type="term" value="C:extracellular region"/>
    <property type="evidence" value="ECO:0007669"/>
    <property type="project" value="TreeGrafter"/>
</dbReference>
<dbReference type="PANTHER" id="PTHR30582:SF24">
    <property type="entry name" value="L,D-TRANSPEPTIDASE ERFK_SRFK-RELATED"/>
    <property type="match status" value="1"/>
</dbReference>
<dbReference type="Proteomes" id="UP000192923">
    <property type="component" value="Unassembled WGS sequence"/>
</dbReference>
<dbReference type="Pfam" id="PF03734">
    <property type="entry name" value="YkuD"/>
    <property type="match status" value="1"/>
</dbReference>
<feature type="active site" description="Nucleophile" evidence="9">
    <location>
        <position position="139"/>
    </location>
</feature>
<dbReference type="GO" id="GO:0016757">
    <property type="term" value="F:glycosyltransferase activity"/>
    <property type="evidence" value="ECO:0007669"/>
    <property type="project" value="UniProtKB-KW"/>
</dbReference>
<evidence type="ECO:0000256" key="8">
    <source>
        <dbReference type="ARBA" id="ARBA00023316"/>
    </source>
</evidence>
<proteinExistence type="inferred from homology"/>
<evidence type="ECO:0000256" key="9">
    <source>
        <dbReference type="PROSITE-ProRule" id="PRU01373"/>
    </source>
</evidence>
<keyword evidence="4" id="KW-0808">Transferase</keyword>
<dbReference type="EMBL" id="FXAM01000001">
    <property type="protein sequence ID" value="SMF96310.1"/>
    <property type="molecule type" value="Genomic_DNA"/>
</dbReference>
<keyword evidence="8 9" id="KW-0961">Cell wall biogenesis/degradation</keyword>
<dbReference type="OrthoDB" id="9787225at2"/>
<dbReference type="STRING" id="1760988.SAMN02949497_3704"/>
<sequence>MTEAPQVYLRVSLPRQAMDWIEAGRVVHTWPVSTAKNGPGELRGSECTPRGWHRIRAKIGAGQPLGAVFKARRPTGEIYGDELETRFPGRDWILTRILWLGGLEPGFNRYGAVDTTWRYIYIHGSPDQGVSGSPASHGCVRMKSADIVDLFGRVPVGMRVLIEAI</sequence>
<dbReference type="GO" id="GO:0018104">
    <property type="term" value="P:peptidoglycan-protein cross-linking"/>
    <property type="evidence" value="ECO:0007669"/>
    <property type="project" value="TreeGrafter"/>
</dbReference>
<evidence type="ECO:0000256" key="7">
    <source>
        <dbReference type="ARBA" id="ARBA00022984"/>
    </source>
</evidence>
<protein>
    <submittedName>
        <fullName evidence="11">L,D-transpeptidase catalytic domain</fullName>
    </submittedName>
</protein>
<evidence type="ECO:0000313" key="11">
    <source>
        <dbReference type="EMBL" id="SMF96310.1"/>
    </source>
</evidence>